<keyword evidence="1" id="KW-0812">Transmembrane</keyword>
<name>A0A132B8D4_MOLSC</name>
<dbReference type="InParanoid" id="A0A132B8D4"/>
<dbReference type="EMBL" id="KQ947434">
    <property type="protein sequence ID" value="KUJ08668.1"/>
    <property type="molecule type" value="Genomic_DNA"/>
</dbReference>
<accession>A0A132B8D4</accession>
<protein>
    <submittedName>
        <fullName evidence="3">Uncharacterized protein</fullName>
    </submittedName>
</protein>
<dbReference type="AlphaFoldDB" id="A0A132B8D4"/>
<proteinExistence type="predicted"/>
<evidence type="ECO:0000313" key="4">
    <source>
        <dbReference type="Proteomes" id="UP000070700"/>
    </source>
</evidence>
<feature type="transmembrane region" description="Helical" evidence="1">
    <location>
        <begin position="93"/>
        <end position="113"/>
    </location>
</feature>
<feature type="signal peptide" evidence="2">
    <location>
        <begin position="1"/>
        <end position="18"/>
    </location>
</feature>
<dbReference type="Proteomes" id="UP000070700">
    <property type="component" value="Unassembled WGS sequence"/>
</dbReference>
<keyword evidence="4" id="KW-1185">Reference proteome</keyword>
<keyword evidence="2" id="KW-0732">Signal</keyword>
<dbReference type="GeneID" id="28828649"/>
<dbReference type="RefSeq" id="XP_018063023.1">
    <property type="nucleotide sequence ID" value="XM_018218923.1"/>
</dbReference>
<organism evidence="3 4">
    <name type="scientific">Mollisia scopiformis</name>
    <name type="common">Conifer needle endophyte fungus</name>
    <name type="synonym">Phialocephala scopiformis</name>
    <dbReference type="NCBI Taxonomy" id="149040"/>
    <lineage>
        <taxon>Eukaryota</taxon>
        <taxon>Fungi</taxon>
        <taxon>Dikarya</taxon>
        <taxon>Ascomycota</taxon>
        <taxon>Pezizomycotina</taxon>
        <taxon>Leotiomycetes</taxon>
        <taxon>Helotiales</taxon>
        <taxon>Mollisiaceae</taxon>
        <taxon>Mollisia</taxon>
    </lineage>
</organism>
<reference evidence="3 4" key="1">
    <citation type="submission" date="2015-10" db="EMBL/GenBank/DDBJ databases">
        <title>Full genome of DAOMC 229536 Phialocephala scopiformis, a fungal endophyte of spruce producing the potent anti-insectan compound rugulosin.</title>
        <authorList>
            <consortium name="DOE Joint Genome Institute"/>
            <person name="Walker A.K."/>
            <person name="Frasz S.L."/>
            <person name="Seifert K.A."/>
            <person name="Miller J.D."/>
            <person name="Mondo S.J."/>
            <person name="Labutti K."/>
            <person name="Lipzen A."/>
            <person name="Dockter R."/>
            <person name="Kennedy M."/>
            <person name="Grigoriev I.V."/>
            <person name="Spatafora J.W."/>
        </authorList>
    </citation>
    <scope>NUCLEOTIDE SEQUENCE [LARGE SCALE GENOMIC DNA]</scope>
    <source>
        <strain evidence="3 4">CBS 120377</strain>
    </source>
</reference>
<gene>
    <name evidence="3" type="ORF">LY89DRAFT_724715</name>
</gene>
<keyword evidence="1" id="KW-1133">Transmembrane helix</keyword>
<sequence length="116" mass="12379">MKLLITITLCCLAVAVLAFRLQVPASSSLDAAPTSAPFKISVPEPGLKNEQRATLPAKQNKMQMRKRDISEVGLIGAIIGGLFGMKPPTSVEMAMISSLVIGALGHWCIVDIMDIM</sequence>
<evidence type="ECO:0000256" key="1">
    <source>
        <dbReference type="SAM" id="Phobius"/>
    </source>
</evidence>
<dbReference type="KEGG" id="psco:LY89DRAFT_724715"/>
<feature type="chain" id="PRO_5007287968" evidence="2">
    <location>
        <begin position="19"/>
        <end position="116"/>
    </location>
</feature>
<evidence type="ECO:0000313" key="3">
    <source>
        <dbReference type="EMBL" id="KUJ08668.1"/>
    </source>
</evidence>
<evidence type="ECO:0000256" key="2">
    <source>
        <dbReference type="SAM" id="SignalP"/>
    </source>
</evidence>
<keyword evidence="1" id="KW-0472">Membrane</keyword>